<dbReference type="EMBL" id="WOGU01000004">
    <property type="protein sequence ID" value="MUN62812.1"/>
    <property type="molecule type" value="Genomic_DNA"/>
</dbReference>
<evidence type="ECO:0000313" key="3">
    <source>
        <dbReference type="Proteomes" id="UP000436989"/>
    </source>
</evidence>
<dbReference type="InterPro" id="IPR016040">
    <property type="entry name" value="NAD(P)-bd_dom"/>
</dbReference>
<protein>
    <submittedName>
        <fullName evidence="2">NAD(P)H-binding protein</fullName>
    </submittedName>
</protein>
<dbReference type="GO" id="GO:0044877">
    <property type="term" value="F:protein-containing complex binding"/>
    <property type="evidence" value="ECO:0007669"/>
    <property type="project" value="TreeGrafter"/>
</dbReference>
<dbReference type="Proteomes" id="UP000436989">
    <property type="component" value="Unassembled WGS sequence"/>
</dbReference>
<feature type="domain" description="NAD(P)-binding" evidence="1">
    <location>
        <begin position="7"/>
        <end position="141"/>
    </location>
</feature>
<dbReference type="SUPFAM" id="SSF51735">
    <property type="entry name" value="NAD(P)-binding Rossmann-fold domains"/>
    <property type="match status" value="1"/>
</dbReference>
<sequence length="250" mass="26574">MRIAVAGGTGVVGRHVVEIARGRGHEVVVLARSQGVDLTTGAGLDLTGVQAVVDVTSIRTTSGRSSTRFFTAVTRHLLAAERAAGVGHHLVLSIVGLDDAPYGYYAGKAAQERLVQAGEVPWTLLRATQFHEFAGQVHERMRLGPVALVPAMRSQPVAAREVAARLVALAEAGPSGRVPDLAGPREERMAELSRRWAAAGGVRGRVLELPVPGGFGRALRDGTLLARPGCQHGEQTFEQWLAAEQVHRSR</sequence>
<dbReference type="PANTHER" id="PTHR12126:SF11">
    <property type="entry name" value="NADH DEHYDROGENASE [UBIQUINONE] 1 ALPHA SUBCOMPLEX SUBUNIT 9, MITOCHONDRIAL"/>
    <property type="match status" value="1"/>
</dbReference>
<reference evidence="2 3" key="1">
    <citation type="submission" date="2019-12" db="EMBL/GenBank/DDBJ databases">
        <authorList>
            <person name="Shi Y."/>
        </authorList>
    </citation>
    <scope>NUCLEOTIDE SEQUENCE [LARGE SCALE GENOMIC DNA]</scope>
    <source>
        <strain evidence="2 3">JCM 17929</strain>
    </source>
</reference>
<dbReference type="InterPro" id="IPR051207">
    <property type="entry name" value="ComplexI_NDUFA9_subunit"/>
</dbReference>
<organism evidence="2 3">
    <name type="scientific">Kocuria sediminis</name>
    <dbReference type="NCBI Taxonomy" id="1038857"/>
    <lineage>
        <taxon>Bacteria</taxon>
        <taxon>Bacillati</taxon>
        <taxon>Actinomycetota</taxon>
        <taxon>Actinomycetes</taxon>
        <taxon>Micrococcales</taxon>
        <taxon>Micrococcaceae</taxon>
        <taxon>Kocuria</taxon>
    </lineage>
</organism>
<evidence type="ECO:0000313" key="2">
    <source>
        <dbReference type="EMBL" id="MUN62812.1"/>
    </source>
</evidence>
<proteinExistence type="predicted"/>
<evidence type="ECO:0000259" key="1">
    <source>
        <dbReference type="Pfam" id="PF13460"/>
    </source>
</evidence>
<dbReference type="Gene3D" id="3.40.50.720">
    <property type="entry name" value="NAD(P)-binding Rossmann-like Domain"/>
    <property type="match status" value="1"/>
</dbReference>
<accession>A0A6N8GKQ4</accession>
<dbReference type="Pfam" id="PF13460">
    <property type="entry name" value="NAD_binding_10"/>
    <property type="match status" value="1"/>
</dbReference>
<dbReference type="InterPro" id="IPR036291">
    <property type="entry name" value="NAD(P)-bd_dom_sf"/>
</dbReference>
<gene>
    <name evidence="2" type="ORF">GMA12_06610</name>
</gene>
<dbReference type="AlphaFoldDB" id="A0A6N8GKQ4"/>
<comment type="caution">
    <text evidence="2">The sequence shown here is derived from an EMBL/GenBank/DDBJ whole genome shotgun (WGS) entry which is preliminary data.</text>
</comment>
<dbReference type="PANTHER" id="PTHR12126">
    <property type="entry name" value="NADH-UBIQUINONE OXIDOREDUCTASE 39 KDA SUBUNIT-RELATED"/>
    <property type="match status" value="1"/>
</dbReference>
<name>A0A6N8GKQ4_9MICC</name>
<dbReference type="RefSeq" id="WP_156268322.1">
    <property type="nucleotide sequence ID" value="NZ_WOGU01000004.1"/>
</dbReference>
<keyword evidence="3" id="KW-1185">Reference proteome</keyword>